<gene>
    <name evidence="2" type="ORF">DAT39_004128</name>
</gene>
<proteinExistence type="predicted"/>
<evidence type="ECO:0000313" key="2">
    <source>
        <dbReference type="EMBL" id="KAF5906085.1"/>
    </source>
</evidence>
<keyword evidence="3" id="KW-1185">Reference proteome</keyword>
<dbReference type="EMBL" id="QNUK01000037">
    <property type="protein sequence ID" value="KAF5906085.1"/>
    <property type="molecule type" value="Genomic_DNA"/>
</dbReference>
<feature type="region of interest" description="Disordered" evidence="1">
    <location>
        <begin position="30"/>
        <end position="65"/>
    </location>
</feature>
<reference evidence="2" key="1">
    <citation type="submission" date="2020-07" db="EMBL/GenBank/DDBJ databases">
        <title>Clarias magur genome sequencing, assembly and annotation.</title>
        <authorList>
            <person name="Kushwaha B."/>
            <person name="Kumar R."/>
            <person name="Das P."/>
            <person name="Joshi C.G."/>
            <person name="Kumar D."/>
            <person name="Nagpure N.S."/>
            <person name="Pandey M."/>
            <person name="Agarwal S."/>
            <person name="Srivastava S."/>
            <person name="Singh M."/>
            <person name="Sahoo L."/>
            <person name="Jayasankar P."/>
            <person name="Meher P.K."/>
            <person name="Koringa P.G."/>
            <person name="Iquebal M.A."/>
            <person name="Das S.P."/>
            <person name="Bit A."/>
            <person name="Patnaik S."/>
            <person name="Patel N."/>
            <person name="Shah T.M."/>
            <person name="Hinsu A."/>
            <person name="Jena J.K."/>
        </authorList>
    </citation>
    <scope>NUCLEOTIDE SEQUENCE</scope>
    <source>
        <strain evidence="2">CIFAMagur01</strain>
        <tissue evidence="2">Testis</tissue>
    </source>
</reference>
<comment type="caution">
    <text evidence="2">The sequence shown here is derived from an EMBL/GenBank/DDBJ whole genome shotgun (WGS) entry which is preliminary data.</text>
</comment>
<feature type="region of interest" description="Disordered" evidence="1">
    <location>
        <begin position="106"/>
        <end position="134"/>
    </location>
</feature>
<name>A0A8J4U4V0_CLAMG</name>
<organism evidence="2 3">
    <name type="scientific">Clarias magur</name>
    <name type="common">Asian catfish</name>
    <name type="synonym">Macropteronotus magur</name>
    <dbReference type="NCBI Taxonomy" id="1594786"/>
    <lineage>
        <taxon>Eukaryota</taxon>
        <taxon>Metazoa</taxon>
        <taxon>Chordata</taxon>
        <taxon>Craniata</taxon>
        <taxon>Vertebrata</taxon>
        <taxon>Euteleostomi</taxon>
        <taxon>Actinopterygii</taxon>
        <taxon>Neopterygii</taxon>
        <taxon>Teleostei</taxon>
        <taxon>Ostariophysi</taxon>
        <taxon>Siluriformes</taxon>
        <taxon>Clariidae</taxon>
        <taxon>Clarias</taxon>
    </lineage>
</organism>
<sequence>MHQQGGTEPGVGPNDPCIISHNLRISPFLARSLSHTRASSGRRKRSGGTAKKNAETPKSSARILPQRSCREMWGRTAHELLSGLCECVLKECTPGKHYRWLLSERRTSSVQPHAGGVHKNPNRSGEGQKARCDL</sequence>
<protein>
    <submittedName>
        <fullName evidence="2">Uncharacterized protein</fullName>
    </submittedName>
</protein>
<dbReference type="Proteomes" id="UP000727407">
    <property type="component" value="Unassembled WGS sequence"/>
</dbReference>
<feature type="non-terminal residue" evidence="2">
    <location>
        <position position="134"/>
    </location>
</feature>
<accession>A0A8J4U4V0</accession>
<evidence type="ECO:0000256" key="1">
    <source>
        <dbReference type="SAM" id="MobiDB-lite"/>
    </source>
</evidence>
<dbReference type="AlphaFoldDB" id="A0A8J4U4V0"/>
<evidence type="ECO:0000313" key="3">
    <source>
        <dbReference type="Proteomes" id="UP000727407"/>
    </source>
</evidence>